<dbReference type="GO" id="GO:0015979">
    <property type="term" value="P:photosynthesis"/>
    <property type="evidence" value="ECO:0007669"/>
    <property type="project" value="UniProtKB-KW"/>
</dbReference>
<organism evidence="7 8">
    <name type="scientific">Pontivivens insulae</name>
    <dbReference type="NCBI Taxonomy" id="1639689"/>
    <lineage>
        <taxon>Bacteria</taxon>
        <taxon>Pseudomonadati</taxon>
        <taxon>Pseudomonadota</taxon>
        <taxon>Alphaproteobacteria</taxon>
        <taxon>Rhodobacterales</taxon>
        <taxon>Paracoccaceae</taxon>
        <taxon>Pontivivens</taxon>
    </lineage>
</organism>
<dbReference type="GO" id="GO:0030494">
    <property type="term" value="P:bacteriochlorophyll biosynthetic process"/>
    <property type="evidence" value="ECO:0007669"/>
    <property type="project" value="UniProtKB-KW"/>
</dbReference>
<gene>
    <name evidence="7" type="ORF">POI8812_01310</name>
</gene>
<dbReference type="Pfam" id="PF05398">
    <property type="entry name" value="PufQ"/>
    <property type="match status" value="1"/>
</dbReference>
<reference evidence="7 8" key="1">
    <citation type="submission" date="2018-03" db="EMBL/GenBank/DDBJ databases">
        <authorList>
            <person name="Keele B.F."/>
        </authorList>
    </citation>
    <scope>NUCLEOTIDE SEQUENCE [LARGE SCALE GENOMIC DNA]</scope>
    <source>
        <strain evidence="7 8">CeCT 8812</strain>
    </source>
</reference>
<evidence type="ECO:0000313" key="8">
    <source>
        <dbReference type="Proteomes" id="UP000244932"/>
    </source>
</evidence>
<comment type="similarity">
    <text evidence="2">Belongs to the PufQ family.</text>
</comment>
<evidence type="ECO:0000256" key="2">
    <source>
        <dbReference type="ARBA" id="ARBA00009920"/>
    </source>
</evidence>
<evidence type="ECO:0000256" key="1">
    <source>
        <dbReference type="ARBA" id="ARBA00003128"/>
    </source>
</evidence>
<evidence type="ECO:0000256" key="3">
    <source>
        <dbReference type="ARBA" id="ARBA00022531"/>
    </source>
</evidence>
<name>A0A2R8AA63_9RHOB</name>
<dbReference type="InterPro" id="IPR008800">
    <property type="entry name" value="PufQ_cyt-su"/>
</dbReference>
<evidence type="ECO:0008006" key="9">
    <source>
        <dbReference type="Google" id="ProtNLM"/>
    </source>
</evidence>
<keyword evidence="6" id="KW-0472">Membrane</keyword>
<keyword evidence="5" id="KW-0077">Bacteriochlorophyll biosynthesis</keyword>
<keyword evidence="6" id="KW-0812">Transmembrane</keyword>
<comment type="function">
    <text evidence="1">Required for bacteriochlorophyll biosynthesis. Directly involved in the assembly of both the B875 and B800-850 pigment-protein complexes.</text>
</comment>
<feature type="transmembrane region" description="Helical" evidence="6">
    <location>
        <begin position="23"/>
        <end position="43"/>
    </location>
</feature>
<evidence type="ECO:0000313" key="7">
    <source>
        <dbReference type="EMBL" id="SPF29005.1"/>
    </source>
</evidence>
<protein>
    <recommendedName>
        <fullName evidence="9">Protein pufQ</fullName>
    </recommendedName>
</protein>
<dbReference type="EMBL" id="OMKW01000002">
    <property type="protein sequence ID" value="SPF29005.1"/>
    <property type="molecule type" value="Genomic_DNA"/>
</dbReference>
<keyword evidence="4" id="KW-0149">Chlorophyll biosynthesis</keyword>
<evidence type="ECO:0000256" key="4">
    <source>
        <dbReference type="ARBA" id="ARBA00023171"/>
    </source>
</evidence>
<dbReference type="RefSeq" id="WP_108781738.1">
    <property type="nucleotide sequence ID" value="NZ_OMKW01000002.1"/>
</dbReference>
<proteinExistence type="inferred from homology"/>
<keyword evidence="6" id="KW-1133">Transmembrane helix</keyword>
<accession>A0A2R8AA63</accession>
<evidence type="ECO:0000256" key="5">
    <source>
        <dbReference type="ARBA" id="ARBA00023181"/>
    </source>
</evidence>
<keyword evidence="3" id="KW-0602">Photosynthesis</keyword>
<keyword evidence="8" id="KW-1185">Reference proteome</keyword>
<dbReference type="Proteomes" id="UP000244932">
    <property type="component" value="Unassembled WGS sequence"/>
</dbReference>
<evidence type="ECO:0000256" key="6">
    <source>
        <dbReference type="SAM" id="Phobius"/>
    </source>
</evidence>
<sequence>MTIESTGSPQDFARRRRARGLEYSIYFSLILALALPVALLQWASALVRPAPLVAERGVLRHAWCTAAEITPRIFSA</sequence>
<dbReference type="AlphaFoldDB" id="A0A2R8AA63"/>